<gene>
    <name evidence="4" type="ORF">CU041_02740</name>
</gene>
<evidence type="ECO:0000256" key="1">
    <source>
        <dbReference type="ARBA" id="ARBA00008520"/>
    </source>
</evidence>
<dbReference type="Gene3D" id="3.40.190.10">
    <property type="entry name" value="Periplasmic binding protein-like II"/>
    <property type="match status" value="1"/>
</dbReference>
<comment type="similarity">
    <text evidence="1">Belongs to the bacterial solute-binding protein 1 family.</text>
</comment>
<dbReference type="Proteomes" id="UP000233365">
    <property type="component" value="Unassembled WGS sequence"/>
</dbReference>
<dbReference type="EMBL" id="PGTS01000001">
    <property type="protein sequence ID" value="PKR52529.1"/>
    <property type="molecule type" value="Genomic_DNA"/>
</dbReference>
<evidence type="ECO:0000313" key="4">
    <source>
        <dbReference type="EMBL" id="PKR52529.1"/>
    </source>
</evidence>
<dbReference type="PANTHER" id="PTHR30061">
    <property type="entry name" value="MALTOSE-BINDING PERIPLASMIC PROTEIN"/>
    <property type="match status" value="1"/>
</dbReference>
<reference evidence="4 5" key="1">
    <citation type="submission" date="2017-11" db="EMBL/GenBank/DDBJ databases">
        <title>Biodiversity and function of Thalassospira species in the particle-attached aromatic-hydrocarbon-degrading consortia from the surface seawater of the China South Sea.</title>
        <authorList>
            <person name="Dong C."/>
            <person name="Liu R."/>
            <person name="Shao Z."/>
        </authorList>
    </citation>
    <scope>NUCLEOTIDE SEQUENCE [LARGE SCALE GENOMIC DNA]</scope>
    <source>
        <strain evidence="4 5">139Z-12</strain>
    </source>
</reference>
<sequence>MFSIKLRQGGNARMTEHKKIRGMTWSDPRGYDPLVAASQTFRDRHPDADIVWDKRSLQGFESTPVEELAETYDLIIIDHPHVGAVVEKSCLLPIDRFAEKTALERLFAETVGKSYQSYSYDGHQWALPVDAACQVQAIRPDLVSAPVKTFSDVIALAKDGRVVWPLLAPHVLMSFFSLLANSGAPFPVTRGTAINHTAALDVIGAMATLADLVDPACLTMDPIAALDALCEDNTFALCPYVYLYAPYARANYRANRIVFHDMPSLGASGPLGSALGGTGIAVSSQTKHPDLCVEFALWVASADVQRGLYATHNGQPGNAVAWGDPAVNAPVGSCYSNTRMTHEAAWLRPRHDGYMAFQEDASHILLDALTGKTDPKSALITLETRFDESFDHE</sequence>
<dbReference type="InterPro" id="IPR006059">
    <property type="entry name" value="SBP"/>
</dbReference>
<comment type="caution">
    <text evidence="4">The sequence shown here is derived from an EMBL/GenBank/DDBJ whole genome shotgun (WGS) entry which is preliminary data.</text>
</comment>
<organism evidence="4 5">
    <name type="scientific">Thalassospira povalilytica</name>
    <dbReference type="NCBI Taxonomy" id="732237"/>
    <lineage>
        <taxon>Bacteria</taxon>
        <taxon>Pseudomonadati</taxon>
        <taxon>Pseudomonadota</taxon>
        <taxon>Alphaproteobacteria</taxon>
        <taxon>Rhodospirillales</taxon>
        <taxon>Thalassospiraceae</taxon>
        <taxon>Thalassospira</taxon>
    </lineage>
</organism>
<dbReference type="SUPFAM" id="SSF53850">
    <property type="entry name" value="Periplasmic binding protein-like II"/>
    <property type="match status" value="1"/>
</dbReference>
<name>A0ABX4REJ2_9PROT</name>
<dbReference type="PANTHER" id="PTHR30061:SF50">
    <property type="entry name" value="MALTOSE_MALTODEXTRIN-BINDING PERIPLASMIC PROTEIN"/>
    <property type="match status" value="1"/>
</dbReference>
<keyword evidence="2" id="KW-0813">Transport</keyword>
<evidence type="ECO:0000256" key="2">
    <source>
        <dbReference type="ARBA" id="ARBA00022448"/>
    </source>
</evidence>
<evidence type="ECO:0000313" key="5">
    <source>
        <dbReference type="Proteomes" id="UP000233365"/>
    </source>
</evidence>
<evidence type="ECO:0000256" key="3">
    <source>
        <dbReference type="ARBA" id="ARBA00022729"/>
    </source>
</evidence>
<protein>
    <submittedName>
        <fullName evidence="4">ABC transporter substrate-binding protein</fullName>
    </submittedName>
</protein>
<dbReference type="Pfam" id="PF13416">
    <property type="entry name" value="SBP_bac_8"/>
    <property type="match status" value="1"/>
</dbReference>
<proteinExistence type="inferred from homology"/>
<accession>A0ABX4REJ2</accession>
<keyword evidence="3" id="KW-0732">Signal</keyword>
<keyword evidence="5" id="KW-1185">Reference proteome</keyword>